<reference evidence="2 3" key="1">
    <citation type="submission" date="2017-06" db="EMBL/GenBank/DDBJ databases">
        <title>A platform for efficient transgenesis in Macrostomum lignano, a flatworm model organism for stem cell research.</title>
        <authorList>
            <person name="Berezikov E."/>
        </authorList>
    </citation>
    <scope>NUCLEOTIDE SEQUENCE [LARGE SCALE GENOMIC DNA]</scope>
    <source>
        <strain evidence="2">DV1</strain>
        <tissue evidence="2">Whole organism</tissue>
    </source>
</reference>
<dbReference type="Proteomes" id="UP000215902">
    <property type="component" value="Unassembled WGS sequence"/>
</dbReference>
<protein>
    <submittedName>
        <fullName evidence="2">Uncharacterized protein</fullName>
    </submittedName>
</protein>
<name>A0A267EWA5_9PLAT</name>
<dbReference type="AlphaFoldDB" id="A0A267EWA5"/>
<accession>A0A267EWA5</accession>
<proteinExistence type="predicted"/>
<evidence type="ECO:0000256" key="1">
    <source>
        <dbReference type="SAM" id="MobiDB-lite"/>
    </source>
</evidence>
<evidence type="ECO:0000313" key="2">
    <source>
        <dbReference type="EMBL" id="PAA65810.1"/>
    </source>
</evidence>
<dbReference type="Gene3D" id="3.30.60.20">
    <property type="match status" value="1"/>
</dbReference>
<comment type="caution">
    <text evidence="2">The sequence shown here is derived from an EMBL/GenBank/DDBJ whole genome shotgun (WGS) entry which is preliminary data.</text>
</comment>
<sequence>MASSRIDQQVSTEQATRSCVNWIALLLDSEVRPDSTDSAFAEVMALLRSPAPTERSLKMALADGRLLDRLVQRVGVAPIDAPKCAGADEPLKKFVLWFGRNFNLGREIDATRIDANLIASCLSELVCRAASRDYSLPLFNLSSSGRFADMLLLPEPEAVSPVELELVKIINYYRLALAVGQLLAKSPLSYWPKQQVEDAFACHGPLLDKYCQIRAELGSAKEDRDLDSRLEAALHRHLPELGQLHAKQVSSWQLVNAFNVYQLIQKEPRRQRQVRLALKRLTSGDLNWSNRDMEQLQLMPAFHIKSLLNKVNQMANRGNSEPLNRAKKLISNVDTRLDLLVESLEDQVKPSLSAIQGLGSFHRTFKNLGILRLQNLTVNLVTMQADQQRRMRLRCHLWDAALVLSCPETGTIERTVEVTPDTEFQLASGVNTLQVRQQWGHLLLACDSKPDCEALLNAGNAAKLSRYPRCEAKGHSFQQKFFDHETLFENSESCSRCRQALVGFCYECKGACGMKLDKACIGTLSTDCRRDAISRSQSLSSGAGAAVAADLAAADHSSAASRRRVLHSVGGGSTRSRTLDESAGVYDRM</sequence>
<dbReference type="EMBL" id="NIVC01001615">
    <property type="protein sequence ID" value="PAA65810.1"/>
    <property type="molecule type" value="Genomic_DNA"/>
</dbReference>
<keyword evidence="3" id="KW-1185">Reference proteome</keyword>
<gene>
    <name evidence="2" type="ORF">BOX15_Mlig006844g1</name>
</gene>
<evidence type="ECO:0000313" key="3">
    <source>
        <dbReference type="Proteomes" id="UP000215902"/>
    </source>
</evidence>
<organism evidence="2 3">
    <name type="scientific">Macrostomum lignano</name>
    <dbReference type="NCBI Taxonomy" id="282301"/>
    <lineage>
        <taxon>Eukaryota</taxon>
        <taxon>Metazoa</taxon>
        <taxon>Spiralia</taxon>
        <taxon>Lophotrochozoa</taxon>
        <taxon>Platyhelminthes</taxon>
        <taxon>Rhabditophora</taxon>
        <taxon>Macrostomorpha</taxon>
        <taxon>Macrostomida</taxon>
        <taxon>Macrostomidae</taxon>
        <taxon>Macrostomum</taxon>
    </lineage>
</organism>
<feature type="region of interest" description="Disordered" evidence="1">
    <location>
        <begin position="563"/>
        <end position="589"/>
    </location>
</feature>